<comment type="caution">
    <text evidence="1">The sequence shown here is derived from an EMBL/GenBank/DDBJ whole genome shotgun (WGS) entry which is preliminary data.</text>
</comment>
<evidence type="ECO:0000313" key="2">
    <source>
        <dbReference type="Proteomes" id="UP000789759"/>
    </source>
</evidence>
<sequence length="119" mass="13918">RNFGCALAECFFLSVCPHCLPAKTTFKHANNYDFLEWAEPKRFTYIKLLAKGGYGTISTATWIDGPRYRQEFDSYKHSRHKLCRNPNETVGLKTLYDSSDGIEKLFKELRSYYNNLNKF</sequence>
<dbReference type="AlphaFoldDB" id="A0A9N8W6I1"/>
<gene>
    <name evidence="1" type="ORF">CPELLU_LOCUS1202</name>
</gene>
<name>A0A9N8W6I1_9GLOM</name>
<reference evidence="1" key="1">
    <citation type="submission" date="2021-06" db="EMBL/GenBank/DDBJ databases">
        <authorList>
            <person name="Kallberg Y."/>
            <person name="Tangrot J."/>
            <person name="Rosling A."/>
        </authorList>
    </citation>
    <scope>NUCLEOTIDE SEQUENCE</scope>
    <source>
        <strain evidence="1">FL966</strain>
    </source>
</reference>
<proteinExistence type="predicted"/>
<accession>A0A9N8W6I1</accession>
<dbReference type="OrthoDB" id="2423050at2759"/>
<protein>
    <submittedName>
        <fullName evidence="1">5196_t:CDS:1</fullName>
    </submittedName>
</protein>
<organism evidence="1 2">
    <name type="scientific">Cetraspora pellucida</name>
    <dbReference type="NCBI Taxonomy" id="1433469"/>
    <lineage>
        <taxon>Eukaryota</taxon>
        <taxon>Fungi</taxon>
        <taxon>Fungi incertae sedis</taxon>
        <taxon>Mucoromycota</taxon>
        <taxon>Glomeromycotina</taxon>
        <taxon>Glomeromycetes</taxon>
        <taxon>Diversisporales</taxon>
        <taxon>Gigasporaceae</taxon>
        <taxon>Cetraspora</taxon>
    </lineage>
</organism>
<dbReference type="EMBL" id="CAJVQA010000425">
    <property type="protein sequence ID" value="CAG8473852.1"/>
    <property type="molecule type" value="Genomic_DNA"/>
</dbReference>
<evidence type="ECO:0000313" key="1">
    <source>
        <dbReference type="EMBL" id="CAG8473852.1"/>
    </source>
</evidence>
<dbReference type="Proteomes" id="UP000789759">
    <property type="component" value="Unassembled WGS sequence"/>
</dbReference>
<feature type="non-terminal residue" evidence="1">
    <location>
        <position position="119"/>
    </location>
</feature>
<keyword evidence="2" id="KW-1185">Reference proteome</keyword>